<organism evidence="1 2">
    <name type="scientific">Petrolisthes manimaculis</name>
    <dbReference type="NCBI Taxonomy" id="1843537"/>
    <lineage>
        <taxon>Eukaryota</taxon>
        <taxon>Metazoa</taxon>
        <taxon>Ecdysozoa</taxon>
        <taxon>Arthropoda</taxon>
        <taxon>Crustacea</taxon>
        <taxon>Multicrustacea</taxon>
        <taxon>Malacostraca</taxon>
        <taxon>Eumalacostraca</taxon>
        <taxon>Eucarida</taxon>
        <taxon>Decapoda</taxon>
        <taxon>Pleocyemata</taxon>
        <taxon>Anomura</taxon>
        <taxon>Galatheoidea</taxon>
        <taxon>Porcellanidae</taxon>
        <taxon>Petrolisthes</taxon>
    </lineage>
</organism>
<proteinExistence type="predicted"/>
<dbReference type="Proteomes" id="UP001292094">
    <property type="component" value="Unassembled WGS sequence"/>
</dbReference>
<sequence length="141" mass="15985">MVEGALFPVEDNHVRKDSTVSYERGLWAEERKIWNLFQQDWYCLLEVGRKALSINATESSKNFLHNPFRRKSTCEDSETSAKESSASVKISYERARRESDLTVPCLLKQEKAVELSKSNLIDVPLGVGNLSSHFLTTCSSL</sequence>
<protein>
    <submittedName>
        <fullName evidence="1">Uncharacterized protein</fullName>
    </submittedName>
</protein>
<evidence type="ECO:0000313" key="1">
    <source>
        <dbReference type="EMBL" id="KAK4303420.1"/>
    </source>
</evidence>
<dbReference type="EMBL" id="JAWZYT010002587">
    <property type="protein sequence ID" value="KAK4303420.1"/>
    <property type="molecule type" value="Genomic_DNA"/>
</dbReference>
<evidence type="ECO:0000313" key="2">
    <source>
        <dbReference type="Proteomes" id="UP001292094"/>
    </source>
</evidence>
<reference evidence="1" key="1">
    <citation type="submission" date="2023-11" db="EMBL/GenBank/DDBJ databases">
        <title>Genome assemblies of two species of porcelain crab, Petrolisthes cinctipes and Petrolisthes manimaculis (Anomura: Porcellanidae).</title>
        <authorList>
            <person name="Angst P."/>
        </authorList>
    </citation>
    <scope>NUCLEOTIDE SEQUENCE</scope>
    <source>
        <strain evidence="1">PB745_02</strain>
        <tissue evidence="1">Gill</tissue>
    </source>
</reference>
<gene>
    <name evidence="1" type="ORF">Pmani_024569</name>
</gene>
<comment type="caution">
    <text evidence="1">The sequence shown here is derived from an EMBL/GenBank/DDBJ whole genome shotgun (WGS) entry which is preliminary data.</text>
</comment>
<accession>A0AAE1P784</accession>
<keyword evidence="2" id="KW-1185">Reference proteome</keyword>
<name>A0AAE1P784_9EUCA</name>
<dbReference type="AlphaFoldDB" id="A0AAE1P784"/>